<dbReference type="Pfam" id="PF07715">
    <property type="entry name" value="Plug"/>
    <property type="match status" value="1"/>
</dbReference>
<evidence type="ECO:0000256" key="1">
    <source>
        <dbReference type="ARBA" id="ARBA00004571"/>
    </source>
</evidence>
<reference evidence="14 15" key="1">
    <citation type="journal article" date="2011" name="J. Microbiol.">
        <title>Gramella jeungdoensis sp. nov., isolated from a solar saltern in Korea.</title>
        <authorList>
            <person name="Joung Y."/>
            <person name="Kim H."/>
            <person name="Jang T."/>
            <person name="Ahn T.S."/>
            <person name="Joh K."/>
        </authorList>
    </citation>
    <scope>NUCLEOTIDE SEQUENCE [LARGE SCALE GENOMIC DNA]</scope>
    <source>
        <strain evidence="14 15">KCTC 23123</strain>
    </source>
</reference>
<evidence type="ECO:0000256" key="7">
    <source>
        <dbReference type="ARBA" id="ARBA00023136"/>
    </source>
</evidence>
<evidence type="ECO:0000256" key="11">
    <source>
        <dbReference type="RuleBase" id="RU003357"/>
    </source>
</evidence>
<dbReference type="OrthoDB" id="9762903at2"/>
<organism evidence="14 15">
    <name type="scientific">Gramella jeungdoensis</name>
    <dbReference type="NCBI Taxonomy" id="708091"/>
    <lineage>
        <taxon>Bacteria</taxon>
        <taxon>Pseudomonadati</taxon>
        <taxon>Bacteroidota</taxon>
        <taxon>Flavobacteriia</taxon>
        <taxon>Flavobacteriales</taxon>
        <taxon>Flavobacteriaceae</taxon>
        <taxon>Christiangramia</taxon>
    </lineage>
</organism>
<dbReference type="Pfam" id="PF00593">
    <property type="entry name" value="TonB_dep_Rec_b-barrel"/>
    <property type="match status" value="1"/>
</dbReference>
<dbReference type="Gene3D" id="2.170.130.10">
    <property type="entry name" value="TonB-dependent receptor, plug domain"/>
    <property type="match status" value="1"/>
</dbReference>
<comment type="caution">
    <text evidence="14">The sequence shown here is derived from an EMBL/GenBank/DDBJ whole genome shotgun (WGS) entry which is preliminary data.</text>
</comment>
<dbReference type="AlphaFoldDB" id="A0A4Y8AVY7"/>
<dbReference type="InterPro" id="IPR000531">
    <property type="entry name" value="Beta-barrel_TonB"/>
</dbReference>
<dbReference type="RefSeq" id="WP_134246674.1">
    <property type="nucleotide sequence ID" value="NZ_SNQI01000001.1"/>
</dbReference>
<feature type="domain" description="TonB-dependent receptor-like beta-barrel" evidence="12">
    <location>
        <begin position="163"/>
        <end position="588"/>
    </location>
</feature>
<evidence type="ECO:0000313" key="15">
    <source>
        <dbReference type="Proteomes" id="UP000298517"/>
    </source>
</evidence>
<evidence type="ECO:0000256" key="2">
    <source>
        <dbReference type="ARBA" id="ARBA00022448"/>
    </source>
</evidence>
<evidence type="ECO:0000256" key="9">
    <source>
        <dbReference type="ARBA" id="ARBA00023237"/>
    </source>
</evidence>
<sequence>MTRYLLIIFIFLFGSKGFAQLDSIQQLKVVNLNTVKLHKHSKGYKVFALSDSVIVKNTESFTTLLRFNTPIYIKEYGAGGTSTASFRGTSAPNTAVVWNGININSINNGQTGFNALTVNLIDKINVRSGGGSIEFGSGAIGGTIHLNDQLQFGKHIENQFVSSVGSYNTYNNLYKFSFGNDAIAVKFGASYNISENDYKWLGTDGLKNENGAYDNLSFTLGFAYKLNKFSKLSLFSSKFAGNREFSGTLPNPSAAKEKYKDYNFRNLITYKYYKDEFTHVVKFAFLTQEYQYFANKNFDSFNFGNSKRYLLKYDLNYKLSSNSSIETFSELESVFGKTDEIEEKNRKQFSQSIIYTHQIQNIGSINAKVRKDFNSNYKIPLVFALGAELAPLKNTFFRLNGSKNYRVPTYNDLYWPALGNSNLIPESSLQGEFGLGYKANKIKLDVGVYYINSKDKIVWTPGGDPERPGVWTPINVAEATNKGVEFTATLNKAINRHIFNFNLNYSYTIAKDKSTNNYLTYVPKHLANGSLGYSYKRFSAFYQHLFTGKIYTTTDNLDNYTVPYYNVGNVGVNYNILKTNNNQLGIGIKVSNVFNKEYQVLPGRPMPNRNFNININYKF</sequence>
<keyword evidence="9 10" id="KW-0998">Cell outer membrane</keyword>
<keyword evidence="15" id="KW-1185">Reference proteome</keyword>
<accession>A0A4Y8AVY7</accession>
<keyword evidence="4 10" id="KW-0812">Transmembrane</keyword>
<evidence type="ECO:0000256" key="4">
    <source>
        <dbReference type="ARBA" id="ARBA00022692"/>
    </source>
</evidence>
<dbReference type="Proteomes" id="UP000298517">
    <property type="component" value="Unassembled WGS sequence"/>
</dbReference>
<gene>
    <name evidence="14" type="ORF">E2488_02105</name>
</gene>
<keyword evidence="7 10" id="KW-0472">Membrane</keyword>
<keyword evidence="3 10" id="KW-1134">Transmembrane beta strand</keyword>
<evidence type="ECO:0000256" key="6">
    <source>
        <dbReference type="ARBA" id="ARBA00023077"/>
    </source>
</evidence>
<protein>
    <submittedName>
        <fullName evidence="14">TonB-dependent receptor</fullName>
    </submittedName>
</protein>
<dbReference type="InterPro" id="IPR039426">
    <property type="entry name" value="TonB-dep_rcpt-like"/>
</dbReference>
<comment type="subcellular location">
    <subcellularLocation>
        <location evidence="1 10">Cell outer membrane</location>
        <topology evidence="1 10">Multi-pass membrane protein</topology>
    </subcellularLocation>
</comment>
<dbReference type="InterPro" id="IPR012910">
    <property type="entry name" value="Plug_dom"/>
</dbReference>
<evidence type="ECO:0000256" key="5">
    <source>
        <dbReference type="ARBA" id="ARBA00022729"/>
    </source>
</evidence>
<proteinExistence type="inferred from homology"/>
<keyword evidence="6 11" id="KW-0798">TonB box</keyword>
<dbReference type="GO" id="GO:0009279">
    <property type="term" value="C:cell outer membrane"/>
    <property type="evidence" value="ECO:0007669"/>
    <property type="project" value="UniProtKB-SubCell"/>
</dbReference>
<feature type="domain" description="TonB-dependent receptor plug" evidence="13">
    <location>
        <begin position="57"/>
        <end position="143"/>
    </location>
</feature>
<evidence type="ECO:0000313" key="14">
    <source>
        <dbReference type="EMBL" id="TEW76663.1"/>
    </source>
</evidence>
<dbReference type="PANTHER" id="PTHR30069:SF29">
    <property type="entry name" value="HEMOGLOBIN AND HEMOGLOBIN-HAPTOGLOBIN-BINDING PROTEIN 1-RELATED"/>
    <property type="match status" value="1"/>
</dbReference>
<evidence type="ECO:0000256" key="8">
    <source>
        <dbReference type="ARBA" id="ARBA00023170"/>
    </source>
</evidence>
<dbReference type="InterPro" id="IPR037066">
    <property type="entry name" value="Plug_dom_sf"/>
</dbReference>
<dbReference type="PROSITE" id="PS52016">
    <property type="entry name" value="TONB_DEPENDENT_REC_3"/>
    <property type="match status" value="1"/>
</dbReference>
<dbReference type="PANTHER" id="PTHR30069">
    <property type="entry name" value="TONB-DEPENDENT OUTER MEMBRANE RECEPTOR"/>
    <property type="match status" value="1"/>
</dbReference>
<evidence type="ECO:0000256" key="10">
    <source>
        <dbReference type="PROSITE-ProRule" id="PRU01360"/>
    </source>
</evidence>
<keyword evidence="2 10" id="KW-0813">Transport</keyword>
<comment type="similarity">
    <text evidence="10 11">Belongs to the TonB-dependent receptor family.</text>
</comment>
<evidence type="ECO:0000256" key="3">
    <source>
        <dbReference type="ARBA" id="ARBA00022452"/>
    </source>
</evidence>
<dbReference type="SUPFAM" id="SSF56935">
    <property type="entry name" value="Porins"/>
    <property type="match status" value="1"/>
</dbReference>
<keyword evidence="5" id="KW-0732">Signal</keyword>
<evidence type="ECO:0000259" key="12">
    <source>
        <dbReference type="Pfam" id="PF00593"/>
    </source>
</evidence>
<keyword evidence="8 14" id="KW-0675">Receptor</keyword>
<name>A0A4Y8AVY7_9FLAO</name>
<dbReference type="InterPro" id="IPR036942">
    <property type="entry name" value="Beta-barrel_TonB_sf"/>
</dbReference>
<dbReference type="Gene3D" id="2.40.170.20">
    <property type="entry name" value="TonB-dependent receptor, beta-barrel domain"/>
    <property type="match status" value="1"/>
</dbReference>
<dbReference type="GO" id="GO:0015344">
    <property type="term" value="F:siderophore uptake transmembrane transporter activity"/>
    <property type="evidence" value="ECO:0007669"/>
    <property type="project" value="TreeGrafter"/>
</dbReference>
<dbReference type="EMBL" id="SNQI01000001">
    <property type="protein sequence ID" value="TEW76663.1"/>
    <property type="molecule type" value="Genomic_DNA"/>
</dbReference>
<dbReference type="GO" id="GO:0044718">
    <property type="term" value="P:siderophore transmembrane transport"/>
    <property type="evidence" value="ECO:0007669"/>
    <property type="project" value="TreeGrafter"/>
</dbReference>
<evidence type="ECO:0000259" key="13">
    <source>
        <dbReference type="Pfam" id="PF07715"/>
    </source>
</evidence>